<dbReference type="Gene3D" id="1.10.260.40">
    <property type="entry name" value="lambda repressor-like DNA-binding domains"/>
    <property type="match status" value="1"/>
</dbReference>
<protein>
    <submittedName>
        <fullName evidence="2">Helix-turn-helix domain-containing protein</fullName>
    </submittedName>
</protein>
<dbReference type="AlphaFoldDB" id="A0A5C4URD8"/>
<dbReference type="Pfam" id="PF13560">
    <property type="entry name" value="HTH_31"/>
    <property type="match status" value="1"/>
</dbReference>
<dbReference type="SUPFAM" id="SSF47413">
    <property type="entry name" value="lambda repressor-like DNA-binding domains"/>
    <property type="match status" value="1"/>
</dbReference>
<dbReference type="SMART" id="SM00530">
    <property type="entry name" value="HTH_XRE"/>
    <property type="match status" value="1"/>
</dbReference>
<organism evidence="2 3">
    <name type="scientific">Streptomyces sedi</name>
    <dbReference type="NCBI Taxonomy" id="555059"/>
    <lineage>
        <taxon>Bacteria</taxon>
        <taxon>Bacillati</taxon>
        <taxon>Actinomycetota</taxon>
        <taxon>Actinomycetes</taxon>
        <taxon>Kitasatosporales</taxon>
        <taxon>Streptomycetaceae</taxon>
        <taxon>Streptomyces</taxon>
    </lineage>
</organism>
<evidence type="ECO:0000313" key="3">
    <source>
        <dbReference type="Proteomes" id="UP000311713"/>
    </source>
</evidence>
<dbReference type="OrthoDB" id="4350134at2"/>
<dbReference type="InterPro" id="IPR043917">
    <property type="entry name" value="DUF5753"/>
</dbReference>
<dbReference type="CDD" id="cd00093">
    <property type="entry name" value="HTH_XRE"/>
    <property type="match status" value="1"/>
</dbReference>
<proteinExistence type="predicted"/>
<dbReference type="RefSeq" id="WP_139649164.1">
    <property type="nucleotide sequence ID" value="NZ_BAAAZS010000037.1"/>
</dbReference>
<name>A0A5C4URD8_9ACTN</name>
<sequence length="290" mass="32219">MTVLSNVSPLTARRRLGAALRKLRDDHGLTADEVGAHIGCHNSKVSRFESGKRTCSPKDLKGLIELYGVEDGKAEELEGLLRRARQRVPPWWHVYNDAISVNYSEFIAYEAEAARCLEYQNVFIPGLLQTQGYAHAVTAGGYAALGPDQVDDLVEVRMRRQQRLVGEDALILEAVMNEAALRLRVGGAETMRQQLCRLREVAELPNVQLRVIPFEAGERGASLGAFTLFSSEQDDVADVAFTESAEATTSFRDDVLVTRRLNRLFRNMTAASLPSGESLQLIQRIESEMD</sequence>
<dbReference type="InterPro" id="IPR001387">
    <property type="entry name" value="Cro/C1-type_HTH"/>
</dbReference>
<evidence type="ECO:0000259" key="1">
    <source>
        <dbReference type="PROSITE" id="PS50943"/>
    </source>
</evidence>
<dbReference type="GO" id="GO:0003677">
    <property type="term" value="F:DNA binding"/>
    <property type="evidence" value="ECO:0007669"/>
    <property type="project" value="InterPro"/>
</dbReference>
<dbReference type="InterPro" id="IPR010982">
    <property type="entry name" value="Lambda_DNA-bd_dom_sf"/>
</dbReference>
<gene>
    <name evidence="2" type="ORF">FH715_24925</name>
</gene>
<reference evidence="2 3" key="1">
    <citation type="submission" date="2019-06" db="EMBL/GenBank/DDBJ databases">
        <title>Draft genome of Streptomyces sedi sp. JCM16909.</title>
        <authorList>
            <person name="Klykleung N."/>
            <person name="Tanasupawat S."/>
            <person name="Kudo T."/>
            <person name="Yuki M."/>
            <person name="Ohkuma M."/>
        </authorList>
    </citation>
    <scope>NUCLEOTIDE SEQUENCE [LARGE SCALE GENOMIC DNA]</scope>
    <source>
        <strain evidence="2 3">JCM 16909</strain>
    </source>
</reference>
<keyword evidence="3" id="KW-1185">Reference proteome</keyword>
<dbReference type="EMBL" id="VDGT01000025">
    <property type="protein sequence ID" value="TNM26025.1"/>
    <property type="molecule type" value="Genomic_DNA"/>
</dbReference>
<dbReference type="PROSITE" id="PS50943">
    <property type="entry name" value="HTH_CROC1"/>
    <property type="match status" value="1"/>
</dbReference>
<evidence type="ECO:0000313" key="2">
    <source>
        <dbReference type="EMBL" id="TNM26025.1"/>
    </source>
</evidence>
<dbReference type="Pfam" id="PF19054">
    <property type="entry name" value="DUF5753"/>
    <property type="match status" value="1"/>
</dbReference>
<feature type="domain" description="HTH cro/C1-type" evidence="1">
    <location>
        <begin position="20"/>
        <end position="74"/>
    </location>
</feature>
<dbReference type="Proteomes" id="UP000311713">
    <property type="component" value="Unassembled WGS sequence"/>
</dbReference>
<comment type="caution">
    <text evidence="2">The sequence shown here is derived from an EMBL/GenBank/DDBJ whole genome shotgun (WGS) entry which is preliminary data.</text>
</comment>
<accession>A0A5C4URD8</accession>